<feature type="domain" description="ChlI/MoxR AAA lid" evidence="2">
    <location>
        <begin position="267"/>
        <end position="333"/>
    </location>
</feature>
<dbReference type="RefSeq" id="WP_265966985.1">
    <property type="nucleotide sequence ID" value="NZ_JAPEVI010000003.1"/>
</dbReference>
<evidence type="ECO:0000259" key="1">
    <source>
        <dbReference type="Pfam" id="PF07726"/>
    </source>
</evidence>
<comment type="caution">
    <text evidence="3">The sequence shown here is derived from an EMBL/GenBank/DDBJ whole genome shotgun (WGS) entry which is preliminary data.</text>
</comment>
<feature type="domain" description="ATPase AAA-3" evidence="1">
    <location>
        <begin position="58"/>
        <end position="191"/>
    </location>
</feature>
<dbReference type="Gene3D" id="3.40.50.300">
    <property type="entry name" value="P-loop containing nucleotide triphosphate hydrolases"/>
    <property type="match status" value="1"/>
</dbReference>
<dbReference type="Gene3D" id="1.10.8.80">
    <property type="entry name" value="Magnesium chelatase subunit I, C-Terminal domain"/>
    <property type="match status" value="1"/>
</dbReference>
<dbReference type="InterPro" id="IPR041628">
    <property type="entry name" value="ChlI/MoxR_AAA_lid"/>
</dbReference>
<dbReference type="PANTHER" id="PTHR42759:SF1">
    <property type="entry name" value="MAGNESIUM-CHELATASE SUBUNIT CHLD"/>
    <property type="match status" value="1"/>
</dbReference>
<gene>
    <name evidence="3" type="ORF">ON753_26370</name>
</gene>
<name>A0ABT3R9X5_9HYPH</name>
<sequence>MSVVSPSSPSDEDLAAVAEQAERAVNRIGDAKADIARIIFGQEAVVEQTLVTILSGGHGLLVGVPGLAKTKLVETLGTVLGLDARRIQFTPDLMPSDILGAEVMEQSVEGSRSFRFIPGPVFSQLLMADEINRASPRTQSALLQAMQEYHVTVAGHPHDLPRPFHVLATQNPLEQEGTYPLPEAQLDRFLMQIDVHYPDLEAERRILLETTGADQARARVAISAEELMEYQQLVRRMPVGESVVEAILNLVRSARPDPDAPPSDVTRLIAWGPGPRASQALMLTVRARALVDGRLAPSIDDVLALAEPVLQHRMALTFAARADGHTVQNVIRKVKEALA</sequence>
<dbReference type="Pfam" id="PF07726">
    <property type="entry name" value="AAA_3"/>
    <property type="match status" value="1"/>
</dbReference>
<keyword evidence="4" id="KW-1185">Reference proteome</keyword>
<dbReference type="PIRSF" id="PIRSF002849">
    <property type="entry name" value="AAA_ATPase_chaperone_MoxR_prd"/>
    <property type="match status" value="1"/>
</dbReference>
<dbReference type="SUPFAM" id="SSF52540">
    <property type="entry name" value="P-loop containing nucleoside triphosphate hydrolases"/>
    <property type="match status" value="1"/>
</dbReference>
<proteinExistence type="predicted"/>
<accession>A0ABT3R9X5</accession>
<protein>
    <submittedName>
        <fullName evidence="3">MoxR family ATPase</fullName>
    </submittedName>
</protein>
<dbReference type="EMBL" id="JAPEVI010000003">
    <property type="protein sequence ID" value="MCX2725839.1"/>
    <property type="molecule type" value="Genomic_DNA"/>
</dbReference>
<evidence type="ECO:0000313" key="4">
    <source>
        <dbReference type="Proteomes" id="UP001300261"/>
    </source>
</evidence>
<dbReference type="Pfam" id="PF17863">
    <property type="entry name" value="AAA_lid_2"/>
    <property type="match status" value="1"/>
</dbReference>
<reference evidence="3 4" key="1">
    <citation type="journal article" date="2016" name="Int. J. Syst. Evol. Microbiol.">
        <title>Labrenzia salina sp. nov., isolated from the rhizosphere of the halophyte Arthrocnemum macrostachyum.</title>
        <authorList>
            <person name="Camacho M."/>
            <person name="Redondo-Gomez S."/>
            <person name="Rodriguez-Llorente I."/>
            <person name="Rohde M."/>
            <person name="Sproer C."/>
            <person name="Schumann P."/>
            <person name="Klenk H.P."/>
            <person name="Montero-Calasanz M.D.C."/>
        </authorList>
    </citation>
    <scope>NUCLEOTIDE SEQUENCE [LARGE SCALE GENOMIC DNA]</scope>
    <source>
        <strain evidence="3 4">DSM 29163</strain>
    </source>
</reference>
<dbReference type="InterPro" id="IPR027417">
    <property type="entry name" value="P-loop_NTPase"/>
</dbReference>
<organism evidence="3 4">
    <name type="scientific">Roseibium salinum</name>
    <dbReference type="NCBI Taxonomy" id="1604349"/>
    <lineage>
        <taxon>Bacteria</taxon>
        <taxon>Pseudomonadati</taxon>
        <taxon>Pseudomonadota</taxon>
        <taxon>Alphaproteobacteria</taxon>
        <taxon>Hyphomicrobiales</taxon>
        <taxon>Stappiaceae</taxon>
        <taxon>Roseibium</taxon>
    </lineage>
</organism>
<evidence type="ECO:0000259" key="2">
    <source>
        <dbReference type="Pfam" id="PF17863"/>
    </source>
</evidence>
<dbReference type="InterPro" id="IPR050764">
    <property type="entry name" value="CbbQ/NirQ/NorQ/GpvN"/>
</dbReference>
<dbReference type="PANTHER" id="PTHR42759">
    <property type="entry name" value="MOXR FAMILY PROTEIN"/>
    <property type="match status" value="1"/>
</dbReference>
<dbReference type="Proteomes" id="UP001300261">
    <property type="component" value="Unassembled WGS sequence"/>
</dbReference>
<dbReference type="InterPro" id="IPR011703">
    <property type="entry name" value="ATPase_AAA-3"/>
</dbReference>
<evidence type="ECO:0000313" key="3">
    <source>
        <dbReference type="EMBL" id="MCX2725839.1"/>
    </source>
</evidence>